<dbReference type="PRINTS" id="PR00368">
    <property type="entry name" value="FADPNR"/>
</dbReference>
<dbReference type="InterPro" id="IPR012999">
    <property type="entry name" value="Pyr_OxRdtase_I_AS"/>
</dbReference>
<dbReference type="PANTHER" id="PTHR43014:SF4">
    <property type="entry name" value="PYRIDINE NUCLEOTIDE-DISULFIDE OXIDOREDUCTASE RCLA-RELATED"/>
    <property type="match status" value="1"/>
</dbReference>
<evidence type="ECO:0000313" key="13">
    <source>
        <dbReference type="Proteomes" id="UP000635902"/>
    </source>
</evidence>
<keyword evidence="8 9" id="KW-0676">Redox-active center</keyword>
<accession>A0ABR9ZHT3</accession>
<proteinExistence type="inferred from homology"/>
<dbReference type="InterPro" id="IPR023753">
    <property type="entry name" value="FAD/NAD-binding_dom"/>
</dbReference>
<keyword evidence="6 9" id="KW-0560">Oxidoreductase</keyword>
<dbReference type="Gene3D" id="3.50.50.60">
    <property type="entry name" value="FAD/NAD(P)-binding domain"/>
    <property type="match status" value="2"/>
</dbReference>
<feature type="domain" description="Pyridine nucleotide-disulphide oxidoreductase dimerisation" evidence="10">
    <location>
        <begin position="353"/>
        <end position="463"/>
    </location>
</feature>
<reference evidence="12 13" key="1">
    <citation type="submission" date="2020-10" db="EMBL/GenBank/DDBJ databases">
        <title>Novel species in genus Corynebacterium.</title>
        <authorList>
            <person name="Zhang G."/>
        </authorList>
    </citation>
    <scope>NUCLEOTIDE SEQUENCE [LARGE SCALE GENOMIC DNA]</scope>
    <source>
        <strain evidence="12 13">DSM 45110</strain>
    </source>
</reference>
<comment type="cofactor">
    <cofactor evidence="1">
        <name>FAD</name>
        <dbReference type="ChEBI" id="CHEBI:57692"/>
    </cofactor>
</comment>
<sequence length="469" mass="50293">MSDSTSNSSDILNVDIAVIGWGKGGKTLAATLGGQGKKVAMIEEFEEMHGGTCINIGCVPTKTLIHDSEMARAQQSDSTGAETAAEAWSQAVERRDQLIEKLRGVNHGMLADVPSVTLVSGRGRFVAPKEIEVTHQGNTLRVQAETIIINTGAVPVMPEIPGIDSPKVHTSTSIQHVQPRPNSLLIVGAGPIGLEFASMFNGFGTEVTVLDRGEKILPREDEEVAEAVDQVLQDFGITFLHSSGLKSIEEDGTVELEINGSAEKRQFDAILVAIGRRPATDDLGLDKAGIETTDRGAVQVDEYLRTSVDGVFAIGDVAGGQQQTYLSLDDFRVVLDQLTSDNPSRSTDDRKAVPATIFLTPPFSSVGLTEKDAREQGKQIKVATQEVAKIKAMPRPKAVNDPRGLIKFVVDAQSDEILGARLFHVDSQEVINLVSLAMRAGITATELKNGIWTHPSSTEALNETLGQLK</sequence>
<dbReference type="InterPro" id="IPR036188">
    <property type="entry name" value="FAD/NAD-bd_sf"/>
</dbReference>
<evidence type="ECO:0000256" key="7">
    <source>
        <dbReference type="ARBA" id="ARBA00023157"/>
    </source>
</evidence>
<evidence type="ECO:0000259" key="11">
    <source>
        <dbReference type="Pfam" id="PF07992"/>
    </source>
</evidence>
<feature type="domain" description="FAD/NAD(P)-binding" evidence="11">
    <location>
        <begin position="15"/>
        <end position="324"/>
    </location>
</feature>
<organism evidence="12 13">
    <name type="scientific">Corynebacterium suicordis DSM 45110</name>
    <dbReference type="NCBI Taxonomy" id="1121369"/>
    <lineage>
        <taxon>Bacteria</taxon>
        <taxon>Bacillati</taxon>
        <taxon>Actinomycetota</taxon>
        <taxon>Actinomycetes</taxon>
        <taxon>Mycobacteriales</taxon>
        <taxon>Corynebacteriaceae</taxon>
        <taxon>Corynebacterium</taxon>
    </lineage>
</organism>
<evidence type="ECO:0000256" key="3">
    <source>
        <dbReference type="ARBA" id="ARBA00022630"/>
    </source>
</evidence>
<comment type="caution">
    <text evidence="12">The sequence shown here is derived from an EMBL/GenBank/DDBJ whole genome shotgun (WGS) entry which is preliminary data.</text>
</comment>
<dbReference type="PIRSF" id="PIRSF000350">
    <property type="entry name" value="Mercury_reductase_MerA"/>
    <property type="match status" value="1"/>
</dbReference>
<keyword evidence="4 9" id="KW-0274">FAD</keyword>
<evidence type="ECO:0000256" key="9">
    <source>
        <dbReference type="RuleBase" id="RU003691"/>
    </source>
</evidence>
<evidence type="ECO:0000259" key="10">
    <source>
        <dbReference type="Pfam" id="PF02852"/>
    </source>
</evidence>
<dbReference type="SUPFAM" id="SSF51905">
    <property type="entry name" value="FAD/NAD(P)-binding domain"/>
    <property type="match status" value="1"/>
</dbReference>
<dbReference type="InterPro" id="IPR001100">
    <property type="entry name" value="Pyr_nuc-diS_OxRdtase"/>
</dbReference>
<dbReference type="Gene3D" id="3.30.390.30">
    <property type="match status" value="1"/>
</dbReference>
<keyword evidence="5" id="KW-0521">NADP</keyword>
<evidence type="ECO:0000256" key="8">
    <source>
        <dbReference type="ARBA" id="ARBA00023284"/>
    </source>
</evidence>
<evidence type="ECO:0000256" key="1">
    <source>
        <dbReference type="ARBA" id="ARBA00001974"/>
    </source>
</evidence>
<protein>
    <submittedName>
        <fullName evidence="12">FAD-dependent oxidoreductase</fullName>
    </submittedName>
</protein>
<evidence type="ECO:0000313" key="12">
    <source>
        <dbReference type="EMBL" id="MBF4552641.1"/>
    </source>
</evidence>
<evidence type="ECO:0000256" key="6">
    <source>
        <dbReference type="ARBA" id="ARBA00023002"/>
    </source>
</evidence>
<dbReference type="PROSITE" id="PS00076">
    <property type="entry name" value="PYRIDINE_REDOX_1"/>
    <property type="match status" value="1"/>
</dbReference>
<name>A0ABR9ZHT3_9CORY</name>
<dbReference type="PANTHER" id="PTHR43014">
    <property type="entry name" value="MERCURIC REDUCTASE"/>
    <property type="match status" value="1"/>
</dbReference>
<gene>
    <name evidence="12" type="ORF">IRY30_00900</name>
</gene>
<dbReference type="Pfam" id="PF02852">
    <property type="entry name" value="Pyr_redox_dim"/>
    <property type="match status" value="1"/>
</dbReference>
<dbReference type="RefSeq" id="WP_194555537.1">
    <property type="nucleotide sequence ID" value="NZ_JADKMY010000001.1"/>
</dbReference>
<evidence type="ECO:0000256" key="4">
    <source>
        <dbReference type="ARBA" id="ARBA00022827"/>
    </source>
</evidence>
<dbReference type="Pfam" id="PF07992">
    <property type="entry name" value="Pyr_redox_2"/>
    <property type="match status" value="1"/>
</dbReference>
<evidence type="ECO:0000256" key="2">
    <source>
        <dbReference type="ARBA" id="ARBA00007532"/>
    </source>
</evidence>
<dbReference type="EMBL" id="JADKMY010000001">
    <property type="protein sequence ID" value="MBF4552641.1"/>
    <property type="molecule type" value="Genomic_DNA"/>
</dbReference>
<dbReference type="SUPFAM" id="SSF55424">
    <property type="entry name" value="FAD/NAD-linked reductases, dimerisation (C-terminal) domain"/>
    <property type="match status" value="1"/>
</dbReference>
<dbReference type="PRINTS" id="PR00411">
    <property type="entry name" value="PNDRDTASEI"/>
</dbReference>
<keyword evidence="13" id="KW-1185">Reference proteome</keyword>
<dbReference type="InterPro" id="IPR016156">
    <property type="entry name" value="FAD/NAD-linked_Rdtase_dimer_sf"/>
</dbReference>
<comment type="similarity">
    <text evidence="2 9">Belongs to the class-I pyridine nucleotide-disulfide oxidoreductase family.</text>
</comment>
<dbReference type="Proteomes" id="UP000635902">
    <property type="component" value="Unassembled WGS sequence"/>
</dbReference>
<evidence type="ECO:0000256" key="5">
    <source>
        <dbReference type="ARBA" id="ARBA00022857"/>
    </source>
</evidence>
<keyword evidence="7" id="KW-1015">Disulfide bond</keyword>
<keyword evidence="3 9" id="KW-0285">Flavoprotein</keyword>
<dbReference type="InterPro" id="IPR004099">
    <property type="entry name" value="Pyr_nucl-diS_OxRdtase_dimer"/>
</dbReference>